<proteinExistence type="inferred from homology"/>
<evidence type="ECO:0000313" key="4">
    <source>
        <dbReference type="EMBL" id="AUV50308.1"/>
    </source>
</evidence>
<dbReference type="InterPro" id="IPR042075">
    <property type="entry name" value="KorB_DNA-db"/>
</dbReference>
<feature type="compositionally biased region" description="Polar residues" evidence="2">
    <location>
        <begin position="287"/>
        <end position="296"/>
    </location>
</feature>
<dbReference type="Pfam" id="PF08535">
    <property type="entry name" value="KorB"/>
    <property type="match status" value="1"/>
</dbReference>
<comment type="similarity">
    <text evidence="1">Belongs to the ParB family.</text>
</comment>
<keyword evidence="4" id="KW-0614">Plasmid</keyword>
<dbReference type="InterPro" id="IPR036086">
    <property type="entry name" value="ParB/Sulfiredoxin_sf"/>
</dbReference>
<feature type="region of interest" description="Disordered" evidence="2">
    <location>
        <begin position="1"/>
        <end position="47"/>
    </location>
</feature>
<dbReference type="SUPFAM" id="SSF50037">
    <property type="entry name" value="C-terminal domain of transcriptional repressors"/>
    <property type="match status" value="1"/>
</dbReference>
<reference evidence="4" key="1">
    <citation type="submission" date="2017-11" db="EMBL/GenBank/DDBJ databases">
        <title>Genetic charecterization of a blaVIM-1-Carrying plasmid in Vibrio alginolyticus.</title>
        <authorList>
            <person name="Zheng Z."/>
            <person name="Li R."/>
            <person name="Chen S."/>
        </authorList>
    </citation>
    <scope>NUCLEOTIDE SEQUENCE</scope>
    <source>
        <strain evidence="4">Vb1978</strain>
        <plasmid evidence="4">pVb1978</plasmid>
    </source>
</reference>
<name>A0A2K9UZ74_VIBAL</name>
<dbReference type="Pfam" id="PF02195">
    <property type="entry name" value="ParB_N"/>
    <property type="match status" value="1"/>
</dbReference>
<protein>
    <submittedName>
        <fullName evidence="4">Chromosome partitioning protein ParB</fullName>
    </submittedName>
</protein>
<dbReference type="AlphaFoldDB" id="A0A2K9UZ74"/>
<dbReference type="InterPro" id="IPR010575">
    <property type="entry name" value="KorB_C"/>
</dbReference>
<sequence length="405" mass="44811">MTDKTTPKSKGADLSGLDDFNLSSFLDGGKKGKAQEDAGNAAPAGAVSYAPLDHFHEDEDNARQEFDAQRLQELAESMTQVNPKTGEVRGILEPLSVKHHPDKPGHFIINGGARRYRAAKLAGLEQAPYIIKDELDDFDKFVLNDQREQLSPLEIAMFIKARLDEGYSKTEVAKALGRPASYVSDHVIFFDMAGAIRDLYDSERCRSMQALALLHRAHKKNPEPVEAFCQDANENDQELTTSQVRAFLESLKKPEGPKEKDEKPTAPTGDSKDQEPQAPKDEDDNQGDTTPASETQLGEGDTDEEPGDQFPDPSTRNEDQQPLTLDGEPLSGGTLEGQADQMLEQDEKADRIKKAIIQVKHDEREARLLTERRAAYGLAWIKYDDDGQEVEVDLNQVALVAVIEA</sequence>
<dbReference type="Gene3D" id="3.90.1530.30">
    <property type="match status" value="1"/>
</dbReference>
<dbReference type="RefSeq" id="WP_112777816.1">
    <property type="nucleotide sequence ID" value="NZ_MG456577.1"/>
</dbReference>
<dbReference type="GO" id="GO:0007059">
    <property type="term" value="P:chromosome segregation"/>
    <property type="evidence" value="ECO:0007669"/>
    <property type="project" value="TreeGrafter"/>
</dbReference>
<dbReference type="InterPro" id="IPR008988">
    <property type="entry name" value="Transcriptional_repressor_C"/>
</dbReference>
<dbReference type="CDD" id="cd16398">
    <property type="entry name" value="KorB_N_like"/>
    <property type="match status" value="1"/>
</dbReference>
<dbReference type="Gene3D" id="1.10.10.730">
    <property type="entry name" value="KorB DNA-binding domain"/>
    <property type="match status" value="1"/>
</dbReference>
<dbReference type="Gene3D" id="2.30.30.150">
    <property type="entry name" value="KorB, C-terminal domain"/>
    <property type="match status" value="1"/>
</dbReference>
<dbReference type="PANTHER" id="PTHR33375">
    <property type="entry name" value="CHROMOSOME-PARTITIONING PROTEIN PARB-RELATED"/>
    <property type="match status" value="1"/>
</dbReference>
<dbReference type="EMBL" id="MG456577">
    <property type="protein sequence ID" value="AUV50308.1"/>
    <property type="molecule type" value="Genomic_DNA"/>
</dbReference>
<dbReference type="GO" id="GO:0005694">
    <property type="term" value="C:chromosome"/>
    <property type="evidence" value="ECO:0007669"/>
    <property type="project" value="TreeGrafter"/>
</dbReference>
<geneLocation type="plasmid" evidence="4">
    <name>pVb1978</name>
</geneLocation>
<dbReference type="PANTHER" id="PTHR33375:SF1">
    <property type="entry name" value="CHROMOSOME-PARTITIONING PROTEIN PARB-RELATED"/>
    <property type="match status" value="1"/>
</dbReference>
<dbReference type="GO" id="GO:0045892">
    <property type="term" value="P:negative regulation of DNA-templated transcription"/>
    <property type="evidence" value="ECO:0007669"/>
    <property type="project" value="InterPro"/>
</dbReference>
<dbReference type="InterPro" id="IPR050336">
    <property type="entry name" value="Chromosome_partition/occlusion"/>
</dbReference>
<dbReference type="InterPro" id="IPR004437">
    <property type="entry name" value="ParB/RepB/Spo0J"/>
</dbReference>
<dbReference type="InterPro" id="IPR013741">
    <property type="entry name" value="KorB_domain"/>
</dbReference>
<accession>A0A2K9UZ74</accession>
<dbReference type="Gene3D" id="6.10.250.140">
    <property type="match status" value="1"/>
</dbReference>
<feature type="compositionally biased region" description="Basic and acidic residues" evidence="2">
    <location>
        <begin position="250"/>
        <end position="280"/>
    </location>
</feature>
<dbReference type="SMART" id="SM00470">
    <property type="entry name" value="ParB"/>
    <property type="match status" value="1"/>
</dbReference>
<evidence type="ECO:0000256" key="2">
    <source>
        <dbReference type="SAM" id="MobiDB-lite"/>
    </source>
</evidence>
<dbReference type="InterPro" id="IPR003115">
    <property type="entry name" value="ParB_N"/>
</dbReference>
<dbReference type="SUPFAM" id="SSF110849">
    <property type="entry name" value="ParB/Sulfiredoxin"/>
    <property type="match status" value="1"/>
</dbReference>
<dbReference type="InterPro" id="IPR037048">
    <property type="entry name" value="KorB_C_sf"/>
</dbReference>
<organism evidence="4">
    <name type="scientific">Vibrio alginolyticus</name>
    <dbReference type="NCBI Taxonomy" id="663"/>
    <lineage>
        <taxon>Bacteria</taxon>
        <taxon>Pseudomonadati</taxon>
        <taxon>Pseudomonadota</taxon>
        <taxon>Gammaproteobacteria</taxon>
        <taxon>Vibrionales</taxon>
        <taxon>Vibrionaceae</taxon>
        <taxon>Vibrio</taxon>
    </lineage>
</organism>
<evidence type="ECO:0000259" key="3">
    <source>
        <dbReference type="SMART" id="SM00470"/>
    </source>
</evidence>
<feature type="region of interest" description="Disordered" evidence="2">
    <location>
        <begin position="249"/>
        <end position="343"/>
    </location>
</feature>
<dbReference type="NCBIfam" id="TIGR00180">
    <property type="entry name" value="parB_part"/>
    <property type="match status" value="1"/>
</dbReference>
<feature type="domain" description="ParB-like N-terminal" evidence="3">
    <location>
        <begin position="48"/>
        <end position="145"/>
    </location>
</feature>
<dbReference type="SUPFAM" id="SSF109709">
    <property type="entry name" value="KorB DNA-binding domain-like"/>
    <property type="match status" value="1"/>
</dbReference>
<dbReference type="GO" id="GO:0003677">
    <property type="term" value="F:DNA binding"/>
    <property type="evidence" value="ECO:0007669"/>
    <property type="project" value="InterPro"/>
</dbReference>
<evidence type="ECO:0000256" key="1">
    <source>
        <dbReference type="ARBA" id="ARBA00006295"/>
    </source>
</evidence>
<dbReference type="Pfam" id="PF06613">
    <property type="entry name" value="KorB_C"/>
    <property type="match status" value="1"/>
</dbReference>